<dbReference type="GO" id="GO:0031012">
    <property type="term" value="C:extracellular matrix"/>
    <property type="evidence" value="ECO:0007669"/>
    <property type="project" value="TreeGrafter"/>
</dbReference>
<dbReference type="Proteomes" id="UP001231518">
    <property type="component" value="Chromosome 7"/>
</dbReference>
<dbReference type="GO" id="GO:0003824">
    <property type="term" value="F:catalytic activity"/>
    <property type="evidence" value="ECO:0007669"/>
    <property type="project" value="InterPro"/>
</dbReference>
<evidence type="ECO:0000259" key="1">
    <source>
        <dbReference type="Pfam" id="PF14529"/>
    </source>
</evidence>
<dbReference type="EMBL" id="JARGEI010000010">
    <property type="protein sequence ID" value="KAJ8724733.1"/>
    <property type="molecule type" value="Genomic_DNA"/>
</dbReference>
<dbReference type="SUPFAM" id="SSF56219">
    <property type="entry name" value="DNase I-like"/>
    <property type="match status" value="1"/>
</dbReference>
<dbReference type="InterPro" id="IPR036691">
    <property type="entry name" value="Endo/exonu/phosph_ase_sf"/>
</dbReference>
<dbReference type="PANTHER" id="PTHR33395:SF22">
    <property type="entry name" value="REVERSE TRANSCRIPTASE DOMAIN-CONTAINING PROTEIN"/>
    <property type="match status" value="1"/>
</dbReference>
<dbReference type="Gene3D" id="3.60.10.10">
    <property type="entry name" value="Endonuclease/exonuclease/phosphatase"/>
    <property type="match status" value="1"/>
</dbReference>
<sequence length="522" mass="59632">MFSETWLLSGIFDSEIMDARYTIYRRDRSINNFNNKTDGGGVLIAISKKLKSERLPNFESSCDDLWVKLTLRVGSKAKDIYLCTVYLPSPIQPGLLEHFVDNTNDVLEHVDSCVIIGDFNMRSINWIGADGNVIKVPQRACSSLEQTLWDFVLLNNLSQYNYLCNHNNRILDLVFANLENVAVSSPVDILSKIDPHHPPILCELTFSHVLKPKKCSPRVRLNFLKADYVAISAALKMVDWTEELEFSMTVDEMVTRFYEILNELIQRHVPQVVVKERKYPYWFSKDLIKRLNEKNRLRLRIKKYNNPLDSIAFESLKKRCNHMATSCYKTYMSDIEAKIKSNPKYFWSYLKIKRGGASSYPNSMTDGVNSSEDITVICNYFAAHFSKVYCTDQSDVNTNLHSCLSNNTLNDITVSQDQIVRELKKLDVNKGAGPDNIPSLLLHKLSDSLSLPLSILFNSSLHRGIFPSLWKETKIVPIFKSGCQSDVTNYRPIAILSVLAKVFEALICPILSRHMSQLIIDS</sequence>
<feature type="domain" description="Endonuclease/exonuclease/phosphatase" evidence="1">
    <location>
        <begin position="81"/>
        <end position="180"/>
    </location>
</feature>
<proteinExistence type="predicted"/>
<gene>
    <name evidence="2" type="ORF">PYW07_015691</name>
</gene>
<evidence type="ECO:0000313" key="3">
    <source>
        <dbReference type="Proteomes" id="UP001231518"/>
    </source>
</evidence>
<name>A0AAD7YQK8_MYTSE</name>
<comment type="caution">
    <text evidence="2">The sequence shown here is derived from an EMBL/GenBank/DDBJ whole genome shotgun (WGS) entry which is preliminary data.</text>
</comment>
<keyword evidence="3" id="KW-1185">Reference proteome</keyword>
<evidence type="ECO:0000313" key="2">
    <source>
        <dbReference type="EMBL" id="KAJ8724733.1"/>
    </source>
</evidence>
<accession>A0AAD7YQK8</accession>
<organism evidence="2 3">
    <name type="scientific">Mythimna separata</name>
    <name type="common">Oriental armyworm</name>
    <name type="synonym">Pseudaletia separata</name>
    <dbReference type="NCBI Taxonomy" id="271217"/>
    <lineage>
        <taxon>Eukaryota</taxon>
        <taxon>Metazoa</taxon>
        <taxon>Ecdysozoa</taxon>
        <taxon>Arthropoda</taxon>
        <taxon>Hexapoda</taxon>
        <taxon>Insecta</taxon>
        <taxon>Pterygota</taxon>
        <taxon>Neoptera</taxon>
        <taxon>Endopterygota</taxon>
        <taxon>Lepidoptera</taxon>
        <taxon>Glossata</taxon>
        <taxon>Ditrysia</taxon>
        <taxon>Noctuoidea</taxon>
        <taxon>Noctuidae</taxon>
        <taxon>Noctuinae</taxon>
        <taxon>Hadenini</taxon>
        <taxon>Mythimna</taxon>
    </lineage>
</organism>
<dbReference type="PANTHER" id="PTHR33395">
    <property type="entry name" value="TRANSCRIPTASE, PUTATIVE-RELATED-RELATED"/>
    <property type="match status" value="1"/>
</dbReference>
<dbReference type="GO" id="GO:0061343">
    <property type="term" value="P:cell adhesion involved in heart morphogenesis"/>
    <property type="evidence" value="ECO:0007669"/>
    <property type="project" value="TreeGrafter"/>
</dbReference>
<dbReference type="AlphaFoldDB" id="A0AAD7YQK8"/>
<dbReference type="Pfam" id="PF14529">
    <property type="entry name" value="Exo_endo_phos_2"/>
    <property type="match status" value="1"/>
</dbReference>
<dbReference type="GO" id="GO:0007508">
    <property type="term" value="P:larval heart development"/>
    <property type="evidence" value="ECO:0007669"/>
    <property type="project" value="TreeGrafter"/>
</dbReference>
<reference evidence="2" key="1">
    <citation type="submission" date="2023-03" db="EMBL/GenBank/DDBJ databases">
        <title>Chromosome-level genomes of two armyworms, Mythimna separata and Mythimna loreyi, provide insights into the biosynthesis and reception of sex pheromones.</title>
        <authorList>
            <person name="Zhao H."/>
        </authorList>
    </citation>
    <scope>NUCLEOTIDE SEQUENCE</scope>
    <source>
        <strain evidence="2">BeijingLab</strain>
        <tissue evidence="2">Pupa</tissue>
    </source>
</reference>
<dbReference type="InterPro" id="IPR005135">
    <property type="entry name" value="Endo/exonuclease/phosphatase"/>
</dbReference>
<protein>
    <recommendedName>
        <fullName evidence="1">Endonuclease/exonuclease/phosphatase domain-containing protein</fullName>
    </recommendedName>
</protein>